<reference evidence="1" key="1">
    <citation type="submission" date="2020-03" db="EMBL/GenBank/DDBJ databases">
        <title>A transcriptome and proteome of the tick Rhipicephalus microplus shaped by the genetic composition of its hosts and developmental stage.</title>
        <authorList>
            <person name="Garcia G.R."/>
            <person name="Ribeiro J.M.C."/>
            <person name="Maruyama S.R."/>
            <person name="Gardinasse L.G."/>
            <person name="Nelson K."/>
            <person name="Ferreira B.R."/>
            <person name="Andrade T.G."/>
            <person name="Santos I.K.F.M."/>
        </authorList>
    </citation>
    <scope>NUCLEOTIDE SEQUENCE</scope>
    <source>
        <strain evidence="1">NSGR</strain>
        <tissue evidence="1">Salivary glands</tissue>
    </source>
</reference>
<proteinExistence type="predicted"/>
<evidence type="ECO:0000313" key="1">
    <source>
        <dbReference type="EMBL" id="NIE45339.1"/>
    </source>
</evidence>
<organism evidence="1">
    <name type="scientific">Rhipicephalus microplus</name>
    <name type="common">Cattle tick</name>
    <name type="synonym">Boophilus microplus</name>
    <dbReference type="NCBI Taxonomy" id="6941"/>
    <lineage>
        <taxon>Eukaryota</taxon>
        <taxon>Metazoa</taxon>
        <taxon>Ecdysozoa</taxon>
        <taxon>Arthropoda</taxon>
        <taxon>Chelicerata</taxon>
        <taxon>Arachnida</taxon>
        <taxon>Acari</taxon>
        <taxon>Parasitiformes</taxon>
        <taxon>Ixodida</taxon>
        <taxon>Ixodoidea</taxon>
        <taxon>Ixodidae</taxon>
        <taxon>Rhipicephalinae</taxon>
        <taxon>Rhipicephalus</taxon>
        <taxon>Boophilus</taxon>
    </lineage>
</organism>
<protein>
    <submittedName>
        <fullName evidence="1">Uncharacterized protein</fullName>
    </submittedName>
</protein>
<accession>A0A6G5A3H3</accession>
<name>A0A6G5A3H3_RHIMP</name>
<dbReference type="AlphaFoldDB" id="A0A6G5A3H3"/>
<sequence>MLIVCFISSTFLNDTWTTWTSVTVVVIFAETPCPCVSSAPLHLTTATVFTTIAAHTLLVNFVSSAGLTVNCEMRSIHTFSLSFSVTHVALRHLDRTKRGGQREVRRHRRCTIKSAIHRNT</sequence>
<dbReference type="EMBL" id="GIKN01003066">
    <property type="protein sequence ID" value="NIE45339.1"/>
    <property type="molecule type" value="Transcribed_RNA"/>
</dbReference>